<dbReference type="CDD" id="cd00042">
    <property type="entry name" value="CY"/>
    <property type="match status" value="2"/>
</dbReference>
<dbReference type="Gene3D" id="3.10.450.10">
    <property type="match status" value="2"/>
</dbReference>
<feature type="region of interest" description="Disordered" evidence="4">
    <location>
        <begin position="292"/>
        <end position="431"/>
    </location>
</feature>
<dbReference type="EMBL" id="OW240913">
    <property type="protein sequence ID" value="CAH2247832.1"/>
    <property type="molecule type" value="Genomic_DNA"/>
</dbReference>
<organism evidence="6 7">
    <name type="scientific">Pelobates cultripes</name>
    <name type="common">Western spadefoot toad</name>
    <dbReference type="NCBI Taxonomy" id="61616"/>
    <lineage>
        <taxon>Eukaryota</taxon>
        <taxon>Metazoa</taxon>
        <taxon>Chordata</taxon>
        <taxon>Craniata</taxon>
        <taxon>Vertebrata</taxon>
        <taxon>Euteleostomi</taxon>
        <taxon>Amphibia</taxon>
        <taxon>Batrachia</taxon>
        <taxon>Anura</taxon>
        <taxon>Pelobatoidea</taxon>
        <taxon>Pelobatidae</taxon>
        <taxon>Pelobates</taxon>
    </lineage>
</organism>
<feature type="domain" description="Cystatin fetuin-B-type" evidence="5">
    <location>
        <begin position="169"/>
        <end position="281"/>
    </location>
</feature>
<evidence type="ECO:0000313" key="7">
    <source>
        <dbReference type="Proteomes" id="UP001295444"/>
    </source>
</evidence>
<dbReference type="PANTHER" id="PTHR13814">
    <property type="entry name" value="FETUIN"/>
    <property type="match status" value="1"/>
</dbReference>
<accession>A0AAD1VSP9</accession>
<feature type="compositionally biased region" description="Basic and acidic residues" evidence="4">
    <location>
        <begin position="292"/>
        <end position="345"/>
    </location>
</feature>
<dbReference type="AlphaFoldDB" id="A0AAD1VSP9"/>
<protein>
    <submittedName>
        <fullName evidence="6">Fetuin-B</fullName>
    </submittedName>
</protein>
<name>A0AAD1VSP9_PELCU</name>
<dbReference type="InterPro" id="IPR050735">
    <property type="entry name" value="Kininogen_Fetuin_HRG"/>
</dbReference>
<evidence type="ECO:0000256" key="2">
    <source>
        <dbReference type="ARBA" id="ARBA00023157"/>
    </source>
</evidence>
<feature type="compositionally biased region" description="Basic and acidic residues" evidence="4">
    <location>
        <begin position="376"/>
        <end position="402"/>
    </location>
</feature>
<feature type="compositionally biased region" description="Basic residues" evidence="4">
    <location>
        <begin position="346"/>
        <end position="359"/>
    </location>
</feature>
<dbReference type="PROSITE" id="PS51530">
    <property type="entry name" value="CYSTATIN_FETUIN_B"/>
    <property type="match status" value="2"/>
</dbReference>
<sequence length="450" mass="50008">MSSKKGIDGYNRTISFIFHTLLLRRMKLTILLLVCIQVLGSRAAKKQTHVSKFTALPCNDPGAEAAADLSLSQLNANRRQGAVFGLKRIVNVQEQYEEETGFVYYLTVEVLETECHVLSRKDWKDCAPKARNQSAFGQCKIIFHLNKPQRIAQLYNYDCTLTPVARGSGGCPGCPAPIALNDSRFQDIANKAIEKFNTKSNYNKYFAIGNITKATAQVIAGIAYHVEFTIQETSCNKSVSTENLALCSPLDCEFAHTGYCKGRALEHWSRPNDPYLSVTCKVFEPEDAIVEEQHHQDGHTDPKPEKNAGKRQPGKKEEKQGKKPGKSDHDHDENDGHEHDHQHLHPHEHHHPQVGKRRPSKSEKPEGTITYVGTEEEPKDKKDKKNPGKSKPEKEKGPKGDKTPPPGPAKASKSFIHPFPEQASPSAQCPGEVKTYVPPVAPVDSTALPF</sequence>
<feature type="domain" description="Cystatin fetuin-B-type" evidence="5">
    <location>
        <begin position="47"/>
        <end position="160"/>
    </location>
</feature>
<evidence type="ECO:0000256" key="4">
    <source>
        <dbReference type="SAM" id="MobiDB-lite"/>
    </source>
</evidence>
<reference evidence="6" key="1">
    <citation type="submission" date="2022-03" db="EMBL/GenBank/DDBJ databases">
        <authorList>
            <person name="Alioto T."/>
            <person name="Alioto T."/>
            <person name="Gomez Garrido J."/>
        </authorList>
    </citation>
    <scope>NUCLEOTIDE SEQUENCE</scope>
</reference>
<evidence type="ECO:0000313" key="6">
    <source>
        <dbReference type="EMBL" id="CAH2247832.1"/>
    </source>
</evidence>
<keyword evidence="2" id="KW-1015">Disulfide bond</keyword>
<keyword evidence="1" id="KW-0732">Signal</keyword>
<keyword evidence="3" id="KW-0325">Glycoprotein</keyword>
<dbReference type="Pfam" id="PF00031">
    <property type="entry name" value="Cystatin"/>
    <property type="match status" value="2"/>
</dbReference>
<gene>
    <name evidence="6" type="ORF">PECUL_23A039371</name>
</gene>
<dbReference type="InterPro" id="IPR000010">
    <property type="entry name" value="Cystatin_dom"/>
</dbReference>
<dbReference type="GO" id="GO:0004869">
    <property type="term" value="F:cysteine-type endopeptidase inhibitor activity"/>
    <property type="evidence" value="ECO:0007669"/>
    <property type="project" value="InterPro"/>
</dbReference>
<dbReference type="InterPro" id="IPR025764">
    <property type="entry name" value="Cystatin_Fetuin_B"/>
</dbReference>
<dbReference type="PANTHER" id="PTHR13814:SF10">
    <property type="entry name" value="FETUIN-B"/>
    <property type="match status" value="1"/>
</dbReference>
<evidence type="ECO:0000259" key="5">
    <source>
        <dbReference type="PROSITE" id="PS51530"/>
    </source>
</evidence>
<evidence type="ECO:0000256" key="3">
    <source>
        <dbReference type="ARBA" id="ARBA00023180"/>
    </source>
</evidence>
<dbReference type="InterPro" id="IPR046350">
    <property type="entry name" value="Cystatin_sf"/>
</dbReference>
<proteinExistence type="predicted"/>
<evidence type="ECO:0000256" key="1">
    <source>
        <dbReference type="ARBA" id="ARBA00022729"/>
    </source>
</evidence>
<dbReference type="Proteomes" id="UP001295444">
    <property type="component" value="Chromosome 02"/>
</dbReference>
<dbReference type="SMART" id="SM00043">
    <property type="entry name" value="CY"/>
    <property type="match status" value="2"/>
</dbReference>
<keyword evidence="7" id="KW-1185">Reference proteome</keyword>
<dbReference type="FunFam" id="3.10.450.10:FF:000002">
    <property type="entry name" value="Kininogen 1"/>
    <property type="match status" value="1"/>
</dbReference>
<dbReference type="GO" id="GO:0005576">
    <property type="term" value="C:extracellular region"/>
    <property type="evidence" value="ECO:0007669"/>
    <property type="project" value="TreeGrafter"/>
</dbReference>
<dbReference type="SUPFAM" id="SSF54403">
    <property type="entry name" value="Cystatin/monellin"/>
    <property type="match status" value="2"/>
</dbReference>